<keyword evidence="1" id="KW-1133">Transmembrane helix</keyword>
<dbReference type="Proteomes" id="UP000799536">
    <property type="component" value="Unassembled WGS sequence"/>
</dbReference>
<keyword evidence="4" id="KW-1185">Reference proteome</keyword>
<organism evidence="3 4">
    <name type="scientific">Delitschia confertaspora ATCC 74209</name>
    <dbReference type="NCBI Taxonomy" id="1513339"/>
    <lineage>
        <taxon>Eukaryota</taxon>
        <taxon>Fungi</taxon>
        <taxon>Dikarya</taxon>
        <taxon>Ascomycota</taxon>
        <taxon>Pezizomycotina</taxon>
        <taxon>Dothideomycetes</taxon>
        <taxon>Pleosporomycetidae</taxon>
        <taxon>Pleosporales</taxon>
        <taxon>Delitschiaceae</taxon>
        <taxon>Delitschia</taxon>
    </lineage>
</organism>
<keyword evidence="1" id="KW-0472">Membrane</keyword>
<evidence type="ECO:0000256" key="1">
    <source>
        <dbReference type="SAM" id="Phobius"/>
    </source>
</evidence>
<dbReference type="AlphaFoldDB" id="A0A9P4JCA4"/>
<evidence type="ECO:0000313" key="4">
    <source>
        <dbReference type="Proteomes" id="UP000799536"/>
    </source>
</evidence>
<dbReference type="PANTHER" id="PTHR35393">
    <property type="entry name" value="CHROMOSOME 1, WHOLE GENOME SHOTGUN SEQUENCE"/>
    <property type="match status" value="1"/>
</dbReference>
<evidence type="ECO:0000313" key="3">
    <source>
        <dbReference type="EMBL" id="KAF2196530.1"/>
    </source>
</evidence>
<accession>A0A9P4JCA4</accession>
<evidence type="ECO:0000259" key="2">
    <source>
        <dbReference type="Pfam" id="PF24840"/>
    </source>
</evidence>
<keyword evidence="1" id="KW-0812">Transmembrane</keyword>
<name>A0A9P4JCA4_9PLEO</name>
<reference evidence="3" key="1">
    <citation type="journal article" date="2020" name="Stud. Mycol.">
        <title>101 Dothideomycetes genomes: a test case for predicting lifestyles and emergence of pathogens.</title>
        <authorList>
            <person name="Haridas S."/>
            <person name="Albert R."/>
            <person name="Binder M."/>
            <person name="Bloem J."/>
            <person name="Labutti K."/>
            <person name="Salamov A."/>
            <person name="Andreopoulos B."/>
            <person name="Baker S."/>
            <person name="Barry K."/>
            <person name="Bills G."/>
            <person name="Bluhm B."/>
            <person name="Cannon C."/>
            <person name="Castanera R."/>
            <person name="Culley D."/>
            <person name="Daum C."/>
            <person name="Ezra D."/>
            <person name="Gonzalez J."/>
            <person name="Henrissat B."/>
            <person name="Kuo A."/>
            <person name="Liang C."/>
            <person name="Lipzen A."/>
            <person name="Lutzoni F."/>
            <person name="Magnuson J."/>
            <person name="Mondo S."/>
            <person name="Nolan M."/>
            <person name="Ohm R."/>
            <person name="Pangilinan J."/>
            <person name="Park H.-J."/>
            <person name="Ramirez L."/>
            <person name="Alfaro M."/>
            <person name="Sun H."/>
            <person name="Tritt A."/>
            <person name="Yoshinaga Y."/>
            <person name="Zwiers L.-H."/>
            <person name="Turgeon B."/>
            <person name="Goodwin S."/>
            <person name="Spatafora J."/>
            <person name="Crous P."/>
            <person name="Grigoriev I."/>
        </authorList>
    </citation>
    <scope>NUCLEOTIDE SEQUENCE</scope>
    <source>
        <strain evidence="3">ATCC 74209</strain>
    </source>
</reference>
<comment type="caution">
    <text evidence="3">The sequence shown here is derived from an EMBL/GenBank/DDBJ whole genome shotgun (WGS) entry which is preliminary data.</text>
</comment>
<dbReference type="EMBL" id="ML994370">
    <property type="protein sequence ID" value="KAF2196530.1"/>
    <property type="molecule type" value="Genomic_DNA"/>
</dbReference>
<feature type="transmembrane region" description="Helical" evidence="1">
    <location>
        <begin position="145"/>
        <end position="166"/>
    </location>
</feature>
<dbReference type="OrthoDB" id="2344312at2759"/>
<dbReference type="InterPro" id="IPR057514">
    <property type="entry name" value="NTF2_SigF"/>
</dbReference>
<proteinExistence type="predicted"/>
<protein>
    <recommendedName>
        <fullName evidence="2">SigF-like NTF2-like domain-containing protein</fullName>
    </recommendedName>
</protein>
<gene>
    <name evidence="3" type="ORF">GQ43DRAFT_452286</name>
</gene>
<sequence length="190" mass="22430">MENPVEEIPHVIHLLTQTSPSLQRSTISTYFTQRASFTHPFCRTGSWQHSRFLIWAIYRWYKILSPKIELHVNSVVFDESNLLLYVQLHQLFRIWFIPFYRAPVNLVTVLKLMRDKDGKYYIDSQNDLYQVDEFVKFITLPGGWVFVWVLQFLATAFCLIGAVLLWPVSAWEEFVGVGVEKTKQDMHLKD</sequence>
<dbReference type="PANTHER" id="PTHR35393:SF1">
    <property type="entry name" value="SNOAL-LIKE DOMAIN-CONTAINING PROTEIN"/>
    <property type="match status" value="1"/>
</dbReference>
<feature type="domain" description="SigF-like NTF2-like" evidence="2">
    <location>
        <begin position="1"/>
        <end position="163"/>
    </location>
</feature>
<dbReference type="Pfam" id="PF24840">
    <property type="entry name" value="NTF2_SigF"/>
    <property type="match status" value="1"/>
</dbReference>